<protein>
    <submittedName>
        <fullName evidence="2">ATP-grasp ribosomal peptide maturase</fullName>
    </submittedName>
</protein>
<evidence type="ECO:0000313" key="2">
    <source>
        <dbReference type="EMBL" id="GAA2280000.1"/>
    </source>
</evidence>
<dbReference type="PANTHER" id="PTHR21621">
    <property type="entry name" value="RIBOSOMAL PROTEIN S6 MODIFICATION PROTEIN"/>
    <property type="match status" value="1"/>
</dbReference>
<dbReference type="NCBIfam" id="TIGR04187">
    <property type="entry name" value="GRASP_SAV_5884"/>
    <property type="match status" value="1"/>
</dbReference>
<dbReference type="Pfam" id="PF21068">
    <property type="entry name" value="ATPgraspMvdD"/>
    <property type="match status" value="1"/>
</dbReference>
<dbReference type="Proteomes" id="UP001500305">
    <property type="component" value="Unassembled WGS sequence"/>
</dbReference>
<organism evidence="2 3">
    <name type="scientific">Kitasatospora cystarginea</name>
    <dbReference type="NCBI Taxonomy" id="58350"/>
    <lineage>
        <taxon>Bacteria</taxon>
        <taxon>Bacillati</taxon>
        <taxon>Actinomycetota</taxon>
        <taxon>Actinomycetes</taxon>
        <taxon>Kitasatosporales</taxon>
        <taxon>Streptomycetaceae</taxon>
        <taxon>Kitasatospora</taxon>
    </lineage>
</organism>
<name>A0ABN3F0B3_9ACTN</name>
<accession>A0ABN3F0B3</accession>
<comment type="caution">
    <text evidence="2">The sequence shown here is derived from an EMBL/GenBank/DDBJ whole genome shotgun (WGS) entry which is preliminary data.</text>
</comment>
<dbReference type="PANTHER" id="PTHR21621:SF0">
    <property type="entry name" value="BETA-CITRYLGLUTAMATE SYNTHASE B-RELATED"/>
    <property type="match status" value="1"/>
</dbReference>
<evidence type="ECO:0000313" key="3">
    <source>
        <dbReference type="Proteomes" id="UP001500305"/>
    </source>
</evidence>
<dbReference type="SUPFAM" id="SSF56059">
    <property type="entry name" value="Glutathione synthetase ATP-binding domain-like"/>
    <property type="match status" value="1"/>
</dbReference>
<keyword evidence="3" id="KW-1185">Reference proteome</keyword>
<gene>
    <name evidence="2" type="primary">tgmB_2</name>
    <name evidence="2" type="ORF">GCM10010430_77550</name>
</gene>
<reference evidence="2 3" key="1">
    <citation type="journal article" date="2019" name="Int. J. Syst. Evol. Microbiol.">
        <title>The Global Catalogue of Microorganisms (GCM) 10K type strain sequencing project: providing services to taxonomists for standard genome sequencing and annotation.</title>
        <authorList>
            <consortium name="The Broad Institute Genomics Platform"/>
            <consortium name="The Broad Institute Genome Sequencing Center for Infectious Disease"/>
            <person name="Wu L."/>
            <person name="Ma J."/>
        </authorList>
    </citation>
    <scope>NUCLEOTIDE SEQUENCE [LARGE SCALE GENOMIC DNA]</scope>
    <source>
        <strain evidence="2 3">JCM 7356</strain>
    </source>
</reference>
<proteinExistence type="predicted"/>
<dbReference type="Gene3D" id="3.30.470.20">
    <property type="entry name" value="ATP-grasp fold, B domain"/>
    <property type="match status" value="1"/>
</dbReference>
<dbReference type="RefSeq" id="WP_344641260.1">
    <property type="nucleotide sequence ID" value="NZ_BAAATR010000072.1"/>
</dbReference>
<sequence>MAATAGTTDPSGSVLVLTNPHDVTSDLVLRILAERKVPVVRFDPGTDLHAGAALSARYGTGGQRGTLRTRSRELDLTGVRSVWTRRPSAFDGPGELDGQERRFAAAQSLWGVGGILASLPGADYVNHPWDNRAAEHKPAQLAAAQRSGFAVPGTLITNDPDGAREFVASQCGRVVYKPLWNTPYEVDGRAQQVWVREVRAEEITDGVAACPHLFQATVAKAFDVRLTAVGGRLFAVRIDSPDLDWRQRQSLMECTPIAVPDGVARSVRAYLELSRLVFGAFDFAVTADGEWYFLECNPNGQWAWQPEAITDAIAHALADQLQKSH</sequence>
<dbReference type="InterPro" id="IPR026449">
    <property type="entry name" value="GRASP_SAV_5884"/>
</dbReference>
<evidence type="ECO:0000259" key="1">
    <source>
        <dbReference type="Pfam" id="PF21068"/>
    </source>
</evidence>
<feature type="domain" description="MvdD-like pre-ATP grasp" evidence="1">
    <location>
        <begin position="14"/>
        <end position="128"/>
    </location>
</feature>
<dbReference type="InterPro" id="IPR048936">
    <property type="entry name" value="MvdD-like_ATPgrasp"/>
</dbReference>
<dbReference type="EMBL" id="BAAATR010000072">
    <property type="protein sequence ID" value="GAA2280000.1"/>
    <property type="molecule type" value="Genomic_DNA"/>
</dbReference>